<reference evidence="1" key="1">
    <citation type="submission" date="2020-10" db="EMBL/GenBank/DDBJ databases">
        <authorList>
            <person name="Gilroy R."/>
        </authorList>
    </citation>
    <scope>NUCLEOTIDE SEQUENCE</scope>
    <source>
        <strain evidence="1">G3-4614</strain>
    </source>
</reference>
<comment type="caution">
    <text evidence="1">The sequence shown here is derived from an EMBL/GenBank/DDBJ whole genome shotgun (WGS) entry which is preliminary data.</text>
</comment>
<dbReference type="EMBL" id="JADIMW010000083">
    <property type="protein sequence ID" value="MBO8438839.1"/>
    <property type="molecule type" value="Genomic_DNA"/>
</dbReference>
<evidence type="ECO:0000313" key="1">
    <source>
        <dbReference type="EMBL" id="MBO8438839.1"/>
    </source>
</evidence>
<dbReference type="Proteomes" id="UP000823636">
    <property type="component" value="Unassembled WGS sequence"/>
</dbReference>
<protein>
    <submittedName>
        <fullName evidence="1">Uncharacterized protein</fullName>
    </submittedName>
</protein>
<gene>
    <name evidence="1" type="ORF">IAC54_08110</name>
</gene>
<organism evidence="1 2">
    <name type="scientific">Candidatus Caccoplasma merdipullorum</name>
    <dbReference type="NCBI Taxonomy" id="2840718"/>
    <lineage>
        <taxon>Bacteria</taxon>
        <taxon>Pseudomonadati</taxon>
        <taxon>Bacteroidota</taxon>
        <taxon>Bacteroidia</taxon>
        <taxon>Bacteroidales</taxon>
        <taxon>Bacteroidaceae</taxon>
        <taxon>Bacteroidaceae incertae sedis</taxon>
        <taxon>Candidatus Caccoplasma</taxon>
    </lineage>
</organism>
<dbReference type="AlphaFoldDB" id="A0A9D9E854"/>
<name>A0A9D9E854_9BACT</name>
<reference evidence="1" key="2">
    <citation type="journal article" date="2021" name="PeerJ">
        <title>Extensive microbial diversity within the chicken gut microbiome revealed by metagenomics and culture.</title>
        <authorList>
            <person name="Gilroy R."/>
            <person name="Ravi A."/>
            <person name="Getino M."/>
            <person name="Pursley I."/>
            <person name="Horton D.L."/>
            <person name="Alikhan N.F."/>
            <person name="Baker D."/>
            <person name="Gharbi K."/>
            <person name="Hall N."/>
            <person name="Watson M."/>
            <person name="Adriaenssens E.M."/>
            <person name="Foster-Nyarko E."/>
            <person name="Jarju S."/>
            <person name="Secka A."/>
            <person name="Antonio M."/>
            <person name="Oren A."/>
            <person name="Chaudhuri R.R."/>
            <person name="La Ragione R."/>
            <person name="Hildebrand F."/>
            <person name="Pallen M.J."/>
        </authorList>
    </citation>
    <scope>NUCLEOTIDE SEQUENCE</scope>
    <source>
        <strain evidence="1">G3-4614</strain>
    </source>
</reference>
<evidence type="ECO:0000313" key="2">
    <source>
        <dbReference type="Proteomes" id="UP000823636"/>
    </source>
</evidence>
<accession>A0A9D9E854</accession>
<proteinExistence type="predicted"/>
<sequence>MIRKLLFVACFSIFILSGYGQNLILNNERSDSTILLSSTNLNNDEFKVGNIIRYKLYPTDNMYTFLKLDTKTGKIEQLHWSLGTDYYEHEFTVYISNVDLSLNDESGVFELYPTQNMYQFILLDKTTGRSWHVQWGMEASKRWIRPIL</sequence>